<protein>
    <recommendedName>
        <fullName evidence="3">PhoU domain-containing protein</fullName>
    </recommendedName>
</protein>
<evidence type="ECO:0000256" key="1">
    <source>
        <dbReference type="ARBA" id="ARBA00008591"/>
    </source>
</evidence>
<name>X1V8T7_9ZZZZ</name>
<gene>
    <name evidence="2" type="ORF">S12H4_51291</name>
</gene>
<dbReference type="InterPro" id="IPR038078">
    <property type="entry name" value="PhoU-like_sf"/>
</dbReference>
<dbReference type="AlphaFoldDB" id="X1V8T7"/>
<organism evidence="2">
    <name type="scientific">marine sediment metagenome</name>
    <dbReference type="NCBI Taxonomy" id="412755"/>
    <lineage>
        <taxon>unclassified sequences</taxon>
        <taxon>metagenomes</taxon>
        <taxon>ecological metagenomes</taxon>
    </lineage>
</organism>
<dbReference type="InterPro" id="IPR002727">
    <property type="entry name" value="DUF47"/>
</dbReference>
<accession>X1V8T7</accession>
<dbReference type="PANTHER" id="PTHR36536">
    <property type="entry name" value="UPF0111 PROTEIN HI_1603"/>
    <property type="match status" value="1"/>
</dbReference>
<reference evidence="2" key="1">
    <citation type="journal article" date="2014" name="Front. Microbiol.">
        <title>High frequency of phylogenetically diverse reductive dehalogenase-homologous genes in deep subseafloor sedimentary metagenomes.</title>
        <authorList>
            <person name="Kawai M."/>
            <person name="Futagami T."/>
            <person name="Toyoda A."/>
            <person name="Takaki Y."/>
            <person name="Nishi S."/>
            <person name="Hori S."/>
            <person name="Arai W."/>
            <person name="Tsubouchi T."/>
            <person name="Morono Y."/>
            <person name="Uchiyama I."/>
            <person name="Ito T."/>
            <person name="Fujiyama A."/>
            <person name="Inagaki F."/>
            <person name="Takami H."/>
        </authorList>
    </citation>
    <scope>NUCLEOTIDE SEQUENCE</scope>
    <source>
        <strain evidence="2">Expedition CK06-06</strain>
    </source>
</reference>
<dbReference type="Gene3D" id="1.20.58.220">
    <property type="entry name" value="Phosphate transport system protein phou homolog 2, domain 2"/>
    <property type="match status" value="1"/>
</dbReference>
<proteinExistence type="inferred from homology"/>
<evidence type="ECO:0000313" key="2">
    <source>
        <dbReference type="EMBL" id="GAJ12827.1"/>
    </source>
</evidence>
<dbReference type="EMBL" id="BARW01032399">
    <property type="protein sequence ID" value="GAJ12827.1"/>
    <property type="molecule type" value="Genomic_DNA"/>
</dbReference>
<dbReference type="PANTHER" id="PTHR36536:SF3">
    <property type="entry name" value="UPF0111 PROTEIN HI_1603"/>
    <property type="match status" value="1"/>
</dbReference>
<dbReference type="Pfam" id="PF01865">
    <property type="entry name" value="PhoU_div"/>
    <property type="match status" value="1"/>
</dbReference>
<dbReference type="InterPro" id="IPR018445">
    <property type="entry name" value="Put_Phosphate_transp_reg"/>
</dbReference>
<sequence length="214" mass="25644">MKLFKEKINELDDVNREFISQSLDNILTLHELVNLFINKKLKKKDLEKVIQGEKKCDRIKEKYVQVLFRDKRALPFLVEDRYNILMMLDETNDKIEFFARFFAVFPFDLYEDVKKEFNNLIDFTVETVEELLNCATLIETDFKAAYDKTFEIEKARRKARKAKFDLLEVVFKKTDDPTKIYLTSKLVTYIYEIAQWAEEVSDYLRGLIIKYPSR</sequence>
<comment type="similarity">
    <text evidence="1">Belongs to the UPF0111 family.</text>
</comment>
<comment type="caution">
    <text evidence="2">The sequence shown here is derived from an EMBL/GenBank/DDBJ whole genome shotgun (WGS) entry which is preliminary data.</text>
</comment>
<evidence type="ECO:0008006" key="3">
    <source>
        <dbReference type="Google" id="ProtNLM"/>
    </source>
</evidence>